<organism evidence="1 2">
    <name type="scientific">Clostridium pasteurianum BC1</name>
    <dbReference type="NCBI Taxonomy" id="86416"/>
    <lineage>
        <taxon>Bacteria</taxon>
        <taxon>Bacillati</taxon>
        <taxon>Bacillota</taxon>
        <taxon>Clostridia</taxon>
        <taxon>Eubacteriales</taxon>
        <taxon>Clostridiaceae</taxon>
        <taxon>Clostridium</taxon>
    </lineage>
</organism>
<reference evidence="1 2" key="1">
    <citation type="submission" date="2012-01" db="EMBL/GenBank/DDBJ databases">
        <title>Complete sequence of chromosome of Clostridium pasteurianum BC1.</title>
        <authorList>
            <consortium name="US DOE Joint Genome Institute"/>
            <person name="Lucas S."/>
            <person name="Han J."/>
            <person name="Lapidus A."/>
            <person name="Cheng J.-F."/>
            <person name="Goodwin L."/>
            <person name="Pitluck S."/>
            <person name="Peters L."/>
            <person name="Mikhailova N."/>
            <person name="Teshima H."/>
            <person name="Detter J.C."/>
            <person name="Han C."/>
            <person name="Tapia R."/>
            <person name="Land M."/>
            <person name="Hauser L."/>
            <person name="Kyrpides N."/>
            <person name="Ivanova N."/>
            <person name="Pagani I."/>
            <person name="Dunn J."/>
            <person name="Taghavi S."/>
            <person name="Francis A."/>
            <person name="van der Lelie D."/>
            <person name="Woyke T."/>
        </authorList>
    </citation>
    <scope>NUCLEOTIDE SEQUENCE [LARGE SCALE GENOMIC DNA]</scope>
    <source>
        <strain evidence="1 2">BC1</strain>
    </source>
</reference>
<dbReference type="OrthoDB" id="1911204at2"/>
<dbReference type="AlphaFoldDB" id="R4K4R9"/>
<dbReference type="RefSeq" id="WP_015615039.1">
    <property type="nucleotide sequence ID" value="NC_021182.1"/>
</dbReference>
<dbReference type="KEGG" id="cpas:Clopa_1818"/>
<gene>
    <name evidence="1" type="ORF">Clopa_1818</name>
</gene>
<evidence type="ECO:0000313" key="1">
    <source>
        <dbReference type="EMBL" id="AGK96721.1"/>
    </source>
</evidence>
<dbReference type="eggNOG" id="ENOG50347IC">
    <property type="taxonomic scope" value="Bacteria"/>
</dbReference>
<dbReference type="HOGENOM" id="CLU_2354726_0_0_9"/>
<name>R4K4R9_CLOPA</name>
<protein>
    <submittedName>
        <fullName evidence="1">Uncharacterized protein</fullName>
    </submittedName>
</protein>
<keyword evidence="2" id="KW-1185">Reference proteome</keyword>
<dbReference type="PATRIC" id="fig|86416.3.peg.1793"/>
<proteinExistence type="predicted"/>
<accession>R4K4R9</accession>
<dbReference type="Proteomes" id="UP000013523">
    <property type="component" value="Chromosome"/>
</dbReference>
<sequence length="90" mass="10035">MSKIEDAIERIKILECPTGEVENRIAGILEDYGVANRSEIEVKRHEELNINGAEEFCAKISGTNKQSIIVLANSGMDDYVAKVTDAYIKY</sequence>
<evidence type="ECO:0000313" key="2">
    <source>
        <dbReference type="Proteomes" id="UP000013523"/>
    </source>
</evidence>
<dbReference type="EMBL" id="CP003261">
    <property type="protein sequence ID" value="AGK96721.1"/>
    <property type="molecule type" value="Genomic_DNA"/>
</dbReference>